<dbReference type="InterPro" id="IPR029063">
    <property type="entry name" value="SAM-dependent_MTases_sf"/>
</dbReference>
<dbReference type="Gene3D" id="3.40.50.150">
    <property type="entry name" value="Vaccinia Virus protein VP39"/>
    <property type="match status" value="1"/>
</dbReference>
<dbReference type="PANTHER" id="PTHR43591:SF99">
    <property type="entry name" value="OS06G0646000 PROTEIN"/>
    <property type="match status" value="1"/>
</dbReference>
<keyword evidence="3" id="KW-1185">Reference proteome</keyword>
<reference evidence="2" key="1">
    <citation type="submission" date="2022-03" db="EMBL/GenBank/DDBJ databases">
        <title>Brevibacterium spongiae sp. nov., isolated from marine sponge.</title>
        <authorList>
            <person name="Li Z."/>
            <person name="Zhang M."/>
        </authorList>
    </citation>
    <scope>NUCLEOTIDE SEQUENCE</scope>
    <source>
        <strain evidence="2">WHS-Z9</strain>
    </source>
</reference>
<name>A0ABY5STB6_9MICO</name>
<dbReference type="CDD" id="cd02440">
    <property type="entry name" value="AdoMet_MTases"/>
    <property type="match status" value="1"/>
</dbReference>
<organism evidence="2 3">
    <name type="scientific">Brevibacterium spongiae</name>
    <dbReference type="NCBI Taxonomy" id="2909672"/>
    <lineage>
        <taxon>Bacteria</taxon>
        <taxon>Bacillati</taxon>
        <taxon>Actinomycetota</taxon>
        <taxon>Actinomycetes</taxon>
        <taxon>Micrococcales</taxon>
        <taxon>Brevibacteriaceae</taxon>
        <taxon>Brevibacterium</taxon>
    </lineage>
</organism>
<dbReference type="EMBL" id="CP093443">
    <property type="protein sequence ID" value="UVI36346.1"/>
    <property type="molecule type" value="Genomic_DNA"/>
</dbReference>
<accession>A0ABY5STB6</accession>
<dbReference type="Proteomes" id="UP001064879">
    <property type="component" value="Chromosome"/>
</dbReference>
<dbReference type="GO" id="GO:0008168">
    <property type="term" value="F:methyltransferase activity"/>
    <property type="evidence" value="ECO:0007669"/>
    <property type="project" value="UniProtKB-KW"/>
</dbReference>
<dbReference type="SUPFAM" id="SSF53335">
    <property type="entry name" value="S-adenosyl-L-methionine-dependent methyltransferases"/>
    <property type="match status" value="1"/>
</dbReference>
<dbReference type="InterPro" id="IPR013216">
    <property type="entry name" value="Methyltransf_11"/>
</dbReference>
<keyword evidence="2" id="KW-0808">Transferase</keyword>
<protein>
    <submittedName>
        <fullName evidence="2">Class I SAM-dependent methyltransferase</fullName>
    </submittedName>
</protein>
<dbReference type="PANTHER" id="PTHR43591">
    <property type="entry name" value="METHYLTRANSFERASE"/>
    <property type="match status" value="1"/>
</dbReference>
<keyword evidence="2" id="KW-0489">Methyltransferase</keyword>
<evidence type="ECO:0000259" key="1">
    <source>
        <dbReference type="Pfam" id="PF08241"/>
    </source>
</evidence>
<feature type="domain" description="Methyltransferase type 11" evidence="1">
    <location>
        <begin position="56"/>
        <end position="145"/>
    </location>
</feature>
<dbReference type="Pfam" id="PF08241">
    <property type="entry name" value="Methyltransf_11"/>
    <property type="match status" value="1"/>
</dbReference>
<dbReference type="RefSeq" id="WP_265418947.1">
    <property type="nucleotide sequence ID" value="NZ_CP093443.1"/>
</dbReference>
<evidence type="ECO:0000313" key="3">
    <source>
        <dbReference type="Proteomes" id="UP001064879"/>
    </source>
</evidence>
<gene>
    <name evidence="2" type="ORF">L1F31_01365</name>
</gene>
<sequence length="233" mass="25212">MSPIPAADHHLPGHTARQTLFWNRYALGYDRAWDSPLTVAAAEVVADELSATTVIDLGCGTGLFAARLASRHASVTGVDQSRGMLKRAVRRNRIAVAIRADAAHTGLPDASTDSVICANILHLHPDPEAVLAEAVRLVRPGGRIAVVTPTEAATHHEVVQEERAALRGRWMILLADLVRRQVAMAAPLSDVRIAPPGCLADILQRCISTHRLSVVVERFIGRTQHILILNRGQ</sequence>
<evidence type="ECO:0000313" key="2">
    <source>
        <dbReference type="EMBL" id="UVI36346.1"/>
    </source>
</evidence>
<proteinExistence type="predicted"/>
<dbReference type="GO" id="GO:0032259">
    <property type="term" value="P:methylation"/>
    <property type="evidence" value="ECO:0007669"/>
    <property type="project" value="UniProtKB-KW"/>
</dbReference>